<dbReference type="Proteomes" id="UP000245119">
    <property type="component" value="Linkage Group LG12"/>
</dbReference>
<name>A0A2T7NIP1_POMCA</name>
<sequence length="344" mass="37293">MAFTGNTLTLVLLAVLLVATTADLRLRGPNPLAGRGQEVDVLLDTNRAKSRIQPPHQQQKASPEKQGLHRTAASAAAGLEASRYDACSCPSSARGAKEPCADQTGVSRANSQEQENINIPHGAFGVDSNIKNGDRAGQGAANPVEVQPHVVEVAPMATAQAESRVKVPGLIQNVVAGEGVNRVENNPANVFQQNNNPVFQQNNPPVNVFQQNNPPVNVFPQNQPQRTIGGLQINWDWDDFSISFENYGAAEMKYYTKKEKTVFTLDPKFSFIVTGLEAIQGAYRGDAVQDMYDNLQNAEGTHLEAPEPKYNSQLYRTAPNIKKIAIKGPQALHGLPKPQVGRVM</sequence>
<keyword evidence="4" id="KW-1185">Reference proteome</keyword>
<proteinExistence type="predicted"/>
<protein>
    <submittedName>
        <fullName evidence="3">Uncharacterized protein</fullName>
    </submittedName>
</protein>
<comment type="caution">
    <text evidence="3">The sequence shown here is derived from an EMBL/GenBank/DDBJ whole genome shotgun (WGS) entry which is preliminary data.</text>
</comment>
<organism evidence="3 4">
    <name type="scientific">Pomacea canaliculata</name>
    <name type="common">Golden apple snail</name>
    <dbReference type="NCBI Taxonomy" id="400727"/>
    <lineage>
        <taxon>Eukaryota</taxon>
        <taxon>Metazoa</taxon>
        <taxon>Spiralia</taxon>
        <taxon>Lophotrochozoa</taxon>
        <taxon>Mollusca</taxon>
        <taxon>Gastropoda</taxon>
        <taxon>Caenogastropoda</taxon>
        <taxon>Architaenioglossa</taxon>
        <taxon>Ampullarioidea</taxon>
        <taxon>Ampullariidae</taxon>
        <taxon>Pomacea</taxon>
    </lineage>
</organism>
<evidence type="ECO:0000256" key="1">
    <source>
        <dbReference type="SAM" id="MobiDB-lite"/>
    </source>
</evidence>
<dbReference type="EMBL" id="PZQS01000012">
    <property type="protein sequence ID" value="PVD21025.1"/>
    <property type="molecule type" value="Genomic_DNA"/>
</dbReference>
<dbReference type="AlphaFoldDB" id="A0A2T7NIP1"/>
<feature type="chain" id="PRO_5015463481" evidence="2">
    <location>
        <begin position="23"/>
        <end position="344"/>
    </location>
</feature>
<reference evidence="3 4" key="1">
    <citation type="submission" date="2018-04" db="EMBL/GenBank/DDBJ databases">
        <title>The genome of golden apple snail Pomacea canaliculata provides insight into stress tolerance and invasive adaptation.</title>
        <authorList>
            <person name="Liu C."/>
            <person name="Liu B."/>
            <person name="Ren Y."/>
            <person name="Zhang Y."/>
            <person name="Wang H."/>
            <person name="Li S."/>
            <person name="Jiang F."/>
            <person name="Yin L."/>
            <person name="Zhang G."/>
            <person name="Qian W."/>
            <person name="Fan W."/>
        </authorList>
    </citation>
    <scope>NUCLEOTIDE SEQUENCE [LARGE SCALE GENOMIC DNA]</scope>
    <source>
        <strain evidence="3">SZHN2017</strain>
        <tissue evidence="3">Muscle</tissue>
    </source>
</reference>
<evidence type="ECO:0000313" key="3">
    <source>
        <dbReference type="EMBL" id="PVD21025.1"/>
    </source>
</evidence>
<gene>
    <name evidence="3" type="ORF">C0Q70_19191</name>
</gene>
<evidence type="ECO:0000256" key="2">
    <source>
        <dbReference type="SAM" id="SignalP"/>
    </source>
</evidence>
<keyword evidence="2" id="KW-0732">Signal</keyword>
<evidence type="ECO:0000313" key="4">
    <source>
        <dbReference type="Proteomes" id="UP000245119"/>
    </source>
</evidence>
<accession>A0A2T7NIP1</accession>
<dbReference type="OrthoDB" id="428480at2759"/>
<feature type="region of interest" description="Disordered" evidence="1">
    <location>
        <begin position="49"/>
        <end position="74"/>
    </location>
</feature>
<feature type="signal peptide" evidence="2">
    <location>
        <begin position="1"/>
        <end position="22"/>
    </location>
</feature>